<gene>
    <name evidence="1" type="ORF">BTMF_LOCUS136</name>
</gene>
<accession>A0A0R3Q3A4</accession>
<reference evidence="1 2" key="2">
    <citation type="submission" date="2018-11" db="EMBL/GenBank/DDBJ databases">
        <authorList>
            <consortium name="Pathogen Informatics"/>
        </authorList>
    </citation>
    <scope>NUCLEOTIDE SEQUENCE [LARGE SCALE GENOMIC DNA]</scope>
</reference>
<dbReference type="EMBL" id="UZAG01000048">
    <property type="protein sequence ID" value="VDO06832.1"/>
    <property type="molecule type" value="Genomic_DNA"/>
</dbReference>
<evidence type="ECO:0000313" key="2">
    <source>
        <dbReference type="Proteomes" id="UP000280834"/>
    </source>
</evidence>
<name>A0A0R3Q3A4_9BILA</name>
<protein>
    <submittedName>
        <fullName evidence="3">IBB domain-containing protein</fullName>
    </submittedName>
</protein>
<evidence type="ECO:0000313" key="3">
    <source>
        <dbReference type="WBParaSite" id="BTMF_0000076601-mRNA-1"/>
    </source>
</evidence>
<organism evidence="3">
    <name type="scientific">Brugia timori</name>
    <dbReference type="NCBI Taxonomy" id="42155"/>
    <lineage>
        <taxon>Eukaryota</taxon>
        <taxon>Metazoa</taxon>
        <taxon>Ecdysozoa</taxon>
        <taxon>Nematoda</taxon>
        <taxon>Chromadorea</taxon>
        <taxon>Rhabditida</taxon>
        <taxon>Spirurina</taxon>
        <taxon>Spiruromorpha</taxon>
        <taxon>Filarioidea</taxon>
        <taxon>Onchocercidae</taxon>
        <taxon>Brugia</taxon>
    </lineage>
</organism>
<proteinExistence type="predicted"/>
<reference evidence="3" key="1">
    <citation type="submission" date="2017-02" db="UniProtKB">
        <authorList>
            <consortium name="WormBaseParasite"/>
        </authorList>
    </citation>
    <scope>IDENTIFICATION</scope>
</reference>
<sequence>MENKQRDCSSVTFDKRQSDNFRKHFLLKKQEQKEREIRRRARRGDSSIGRADKIVFNGECFLLFVPVNLTSCDEHIQRHSL</sequence>
<dbReference type="AlphaFoldDB" id="A0A0R3Q3A4"/>
<keyword evidence="2" id="KW-1185">Reference proteome</keyword>
<dbReference type="Proteomes" id="UP000280834">
    <property type="component" value="Unassembled WGS sequence"/>
</dbReference>
<evidence type="ECO:0000313" key="1">
    <source>
        <dbReference type="EMBL" id="VDO06832.1"/>
    </source>
</evidence>
<dbReference type="WBParaSite" id="BTMF_0000076601-mRNA-1">
    <property type="protein sequence ID" value="BTMF_0000076601-mRNA-1"/>
    <property type="gene ID" value="BTMF_0000076601"/>
</dbReference>